<dbReference type="Proteomes" id="UP001215598">
    <property type="component" value="Unassembled WGS sequence"/>
</dbReference>
<proteinExistence type="predicted"/>
<protein>
    <submittedName>
        <fullName evidence="1">Uncharacterized protein</fullName>
    </submittedName>
</protein>
<comment type="caution">
    <text evidence="1">The sequence shown here is derived from an EMBL/GenBank/DDBJ whole genome shotgun (WGS) entry which is preliminary data.</text>
</comment>
<organism evidence="1 2">
    <name type="scientific">Mycena metata</name>
    <dbReference type="NCBI Taxonomy" id="1033252"/>
    <lineage>
        <taxon>Eukaryota</taxon>
        <taxon>Fungi</taxon>
        <taxon>Dikarya</taxon>
        <taxon>Basidiomycota</taxon>
        <taxon>Agaricomycotina</taxon>
        <taxon>Agaricomycetes</taxon>
        <taxon>Agaricomycetidae</taxon>
        <taxon>Agaricales</taxon>
        <taxon>Marasmiineae</taxon>
        <taxon>Mycenaceae</taxon>
        <taxon>Mycena</taxon>
    </lineage>
</organism>
<accession>A0AAD7JTE1</accession>
<reference evidence="1" key="1">
    <citation type="submission" date="2023-03" db="EMBL/GenBank/DDBJ databases">
        <title>Massive genome expansion in bonnet fungi (Mycena s.s.) driven by repeated elements and novel gene families across ecological guilds.</title>
        <authorList>
            <consortium name="Lawrence Berkeley National Laboratory"/>
            <person name="Harder C.B."/>
            <person name="Miyauchi S."/>
            <person name="Viragh M."/>
            <person name="Kuo A."/>
            <person name="Thoen E."/>
            <person name="Andreopoulos B."/>
            <person name="Lu D."/>
            <person name="Skrede I."/>
            <person name="Drula E."/>
            <person name="Henrissat B."/>
            <person name="Morin E."/>
            <person name="Kohler A."/>
            <person name="Barry K."/>
            <person name="LaButti K."/>
            <person name="Morin E."/>
            <person name="Salamov A."/>
            <person name="Lipzen A."/>
            <person name="Mereny Z."/>
            <person name="Hegedus B."/>
            <person name="Baldrian P."/>
            <person name="Stursova M."/>
            <person name="Weitz H."/>
            <person name="Taylor A."/>
            <person name="Grigoriev I.V."/>
            <person name="Nagy L.G."/>
            <person name="Martin F."/>
            <person name="Kauserud H."/>
        </authorList>
    </citation>
    <scope>NUCLEOTIDE SEQUENCE</scope>
    <source>
        <strain evidence="1">CBHHK182m</strain>
    </source>
</reference>
<evidence type="ECO:0000313" key="1">
    <source>
        <dbReference type="EMBL" id="KAJ7771512.1"/>
    </source>
</evidence>
<keyword evidence="2" id="KW-1185">Reference proteome</keyword>
<sequence>MSTQSPYGLAREPVIQVPIPDGHVVSLTVDICGSKVAVMVHLPDHFGRLFVYDWNQGSLLMELAGRYSVARFISYNVVLLGQSIPGTLELWAIQENVPAGIVDCPRISLMLSQLAELGQYIICKTPPPNREVIPTHQPTSQTLCALNNSSLNVFSL</sequence>
<dbReference type="AlphaFoldDB" id="A0AAD7JTE1"/>
<name>A0AAD7JTE1_9AGAR</name>
<gene>
    <name evidence="1" type="ORF">B0H16DRAFT_1714745</name>
</gene>
<dbReference type="EMBL" id="JARKIB010000015">
    <property type="protein sequence ID" value="KAJ7771512.1"/>
    <property type="molecule type" value="Genomic_DNA"/>
</dbReference>
<evidence type="ECO:0000313" key="2">
    <source>
        <dbReference type="Proteomes" id="UP001215598"/>
    </source>
</evidence>